<dbReference type="OrthoDB" id="9979901at2"/>
<dbReference type="RefSeq" id="WP_093881735.1">
    <property type="nucleotide sequence ID" value="NZ_FOBS01000001.1"/>
</dbReference>
<organism evidence="1 2">
    <name type="scientific">Syntrophus gentianae</name>
    <dbReference type="NCBI Taxonomy" id="43775"/>
    <lineage>
        <taxon>Bacteria</taxon>
        <taxon>Pseudomonadati</taxon>
        <taxon>Thermodesulfobacteriota</taxon>
        <taxon>Syntrophia</taxon>
        <taxon>Syntrophales</taxon>
        <taxon>Syntrophaceae</taxon>
        <taxon>Syntrophus</taxon>
    </lineage>
</organism>
<evidence type="ECO:0000313" key="1">
    <source>
        <dbReference type="EMBL" id="SEL92781.1"/>
    </source>
</evidence>
<reference evidence="1 2" key="1">
    <citation type="submission" date="2016-10" db="EMBL/GenBank/DDBJ databases">
        <authorList>
            <person name="de Groot N.N."/>
        </authorList>
    </citation>
    <scope>NUCLEOTIDE SEQUENCE [LARGE SCALE GENOMIC DNA]</scope>
    <source>
        <strain evidence="1 2">DSM 8423</strain>
    </source>
</reference>
<dbReference type="Proteomes" id="UP000198744">
    <property type="component" value="Unassembled WGS sequence"/>
</dbReference>
<dbReference type="AlphaFoldDB" id="A0A1H7U714"/>
<protein>
    <submittedName>
        <fullName evidence="1">Uncharacterized protein</fullName>
    </submittedName>
</protein>
<evidence type="ECO:0000313" key="2">
    <source>
        <dbReference type="Proteomes" id="UP000198744"/>
    </source>
</evidence>
<proteinExistence type="predicted"/>
<keyword evidence="2" id="KW-1185">Reference proteome</keyword>
<name>A0A1H7U714_9BACT</name>
<dbReference type="EMBL" id="FOBS01000001">
    <property type="protein sequence ID" value="SEL92781.1"/>
    <property type="molecule type" value="Genomic_DNA"/>
</dbReference>
<gene>
    <name evidence="1" type="ORF">SAMN04489760_10112</name>
</gene>
<accession>A0A1H7U714</accession>
<sequence>MDNEFLEKLEAISIFEKISDNEEQAGYSASFNRETDGLIKITTDKGEFVYQFKPVQELYVGEESGKNTEEELLSLLYQIERAIKEYDINNEGLTDSSVIMVLEKLSMKPEAPVHDEFMKWVTDYIRMFMSMNNLSRNELRQGINRILRSARRYNKLSGIRGYLNFIRENVP</sequence>